<dbReference type="InterPro" id="IPR006549">
    <property type="entry name" value="HAD-SF_hydro_IIIA"/>
</dbReference>
<dbReference type="InterPro" id="IPR036412">
    <property type="entry name" value="HAD-like_sf"/>
</dbReference>
<sequence length="166" mass="18868">MHLLIPRKTYNSIFDIPLKKLYALGTKGIIIDLDNTLTEWNNPELSGDTITWIERAKEIGFKLCFVSNNSDLRVREVADVIEIPFVARAGKPRRHSFRKAMELMQTKPDTTAVVGDQIFTDILGGNRLGLFTILVTPISRKEFIGTRLVRVIERLILKHSSKHGLL</sequence>
<dbReference type="EMBL" id="CDRZ01000270">
    <property type="protein sequence ID" value="CEO90040.1"/>
    <property type="molecule type" value="Genomic_DNA"/>
</dbReference>
<dbReference type="Gene3D" id="3.40.50.1000">
    <property type="entry name" value="HAD superfamily/HAD-like"/>
    <property type="match status" value="1"/>
</dbReference>
<dbReference type="AlphaFoldDB" id="A0A0B7MJ14"/>
<dbReference type="RefSeq" id="WP_044665855.1">
    <property type="nucleotide sequence ID" value="NZ_CDRZ01000270.1"/>
</dbReference>
<dbReference type="GO" id="GO:0005737">
    <property type="term" value="C:cytoplasm"/>
    <property type="evidence" value="ECO:0007669"/>
    <property type="project" value="TreeGrafter"/>
</dbReference>
<dbReference type="NCBIfam" id="TIGR01668">
    <property type="entry name" value="YqeG_hyp_ppase"/>
    <property type="match status" value="1"/>
</dbReference>
<dbReference type="GO" id="GO:0008962">
    <property type="term" value="F:phosphatidylglycerophosphatase activity"/>
    <property type="evidence" value="ECO:0007669"/>
    <property type="project" value="InterPro"/>
</dbReference>
<accession>A0A0B7MJ14</accession>
<dbReference type="OrthoDB" id="9787572at2"/>
<evidence type="ECO:0000313" key="1">
    <source>
        <dbReference type="EMBL" id="CEO90040.1"/>
    </source>
</evidence>
<keyword evidence="2" id="KW-1185">Reference proteome</keyword>
<dbReference type="CDD" id="cd16416">
    <property type="entry name" value="HAD_BsYqeG-like"/>
    <property type="match status" value="1"/>
</dbReference>
<dbReference type="NCBIfam" id="TIGR01662">
    <property type="entry name" value="HAD-SF-IIIA"/>
    <property type="match status" value="1"/>
</dbReference>
<dbReference type="InterPro" id="IPR006439">
    <property type="entry name" value="HAD-SF_hydro_IA"/>
</dbReference>
<reference evidence="2" key="1">
    <citation type="submission" date="2015-01" db="EMBL/GenBank/DDBJ databases">
        <authorList>
            <person name="Manzoor Shahid"/>
            <person name="Zubair Saima"/>
        </authorList>
    </citation>
    <scope>NUCLEOTIDE SEQUENCE [LARGE SCALE GENOMIC DNA]</scope>
    <source>
        <strain evidence="2">Sp3</strain>
    </source>
</reference>
<evidence type="ECO:0000313" key="2">
    <source>
        <dbReference type="Proteomes" id="UP000046155"/>
    </source>
</evidence>
<evidence type="ECO:0008006" key="3">
    <source>
        <dbReference type="Google" id="ProtNLM"/>
    </source>
</evidence>
<dbReference type="InterPro" id="IPR010021">
    <property type="entry name" value="PGPP1/Gep4"/>
</dbReference>
<dbReference type="PANTHER" id="PTHR19288:SF25">
    <property type="entry name" value="PHOSPHATIDYLGLYCEROPHOSPHATASE GEP4, MITOCHONDRIAL"/>
    <property type="match status" value="1"/>
</dbReference>
<dbReference type="SUPFAM" id="SSF56784">
    <property type="entry name" value="HAD-like"/>
    <property type="match status" value="1"/>
</dbReference>
<dbReference type="PANTHER" id="PTHR19288">
    <property type="entry name" value="4-NITROPHENYLPHOSPHATASE-RELATED"/>
    <property type="match status" value="1"/>
</dbReference>
<dbReference type="Proteomes" id="UP000046155">
    <property type="component" value="Unassembled WGS sequence"/>
</dbReference>
<proteinExistence type="predicted"/>
<dbReference type="InterPro" id="IPR023214">
    <property type="entry name" value="HAD_sf"/>
</dbReference>
<dbReference type="NCBIfam" id="TIGR01549">
    <property type="entry name" value="HAD-SF-IA-v1"/>
    <property type="match status" value="1"/>
</dbReference>
<dbReference type="Pfam" id="PF13242">
    <property type="entry name" value="Hydrolase_like"/>
    <property type="match status" value="1"/>
</dbReference>
<protein>
    <recommendedName>
        <fullName evidence="3">YqeG family HAD IIIA-type phosphatase</fullName>
    </recommendedName>
</protein>
<name>A0A0B7MJ14_9FIRM</name>
<gene>
    <name evidence="1" type="ORF">SSCH_700027</name>
</gene>
<organism evidence="1 2">
    <name type="scientific">Syntrophaceticus schinkii</name>
    <dbReference type="NCBI Taxonomy" id="499207"/>
    <lineage>
        <taxon>Bacteria</taxon>
        <taxon>Bacillati</taxon>
        <taxon>Bacillota</taxon>
        <taxon>Clostridia</taxon>
        <taxon>Thermoanaerobacterales</taxon>
        <taxon>Thermoanaerobacterales Family III. Incertae Sedis</taxon>
        <taxon>Syntrophaceticus</taxon>
    </lineage>
</organism>